<name>A0A7U7J6B2_9GAMM</name>
<gene>
    <name evidence="2" type="ORF">BN874_840004</name>
</gene>
<feature type="region of interest" description="Disordered" evidence="1">
    <location>
        <begin position="28"/>
        <end position="48"/>
    </location>
</feature>
<proteinExistence type="predicted"/>
<evidence type="ECO:0008006" key="4">
    <source>
        <dbReference type="Google" id="ProtNLM"/>
    </source>
</evidence>
<keyword evidence="3" id="KW-1185">Reference proteome</keyword>
<reference evidence="2 3" key="1">
    <citation type="journal article" date="2014" name="ISME J.">
        <title>Candidatus Competibacter-lineage genomes retrieved from metagenomes reveal functional metabolic diversity.</title>
        <authorList>
            <person name="McIlroy S.J."/>
            <person name="Albertsen M."/>
            <person name="Andresen E.K."/>
            <person name="Saunders A.M."/>
            <person name="Kristiansen R."/>
            <person name="Stokholm-Bjerregaard M."/>
            <person name="Nielsen K.L."/>
            <person name="Nielsen P.H."/>
        </authorList>
    </citation>
    <scope>NUCLEOTIDE SEQUENCE [LARGE SCALE GENOMIC DNA]</scope>
    <source>
        <strain evidence="2 3">Run_B_J11</strain>
    </source>
</reference>
<accession>A0A7U7J6B2</accession>
<sequence>MAKSKFDAVLGQRKTLSSEVVLAENTRAIEPTGTRSRGRPPGKRTHPDYRQVTIYIPRALHDQVKISLIQEGRKEFSELVGSLLDRWIRERLD</sequence>
<evidence type="ECO:0000313" key="2">
    <source>
        <dbReference type="EMBL" id="CDH47541.1"/>
    </source>
</evidence>
<evidence type="ECO:0000313" key="3">
    <source>
        <dbReference type="Proteomes" id="UP000019184"/>
    </source>
</evidence>
<comment type="caution">
    <text evidence="2">The sequence shown here is derived from an EMBL/GenBank/DDBJ whole genome shotgun (WGS) entry which is preliminary data.</text>
</comment>
<dbReference type="Proteomes" id="UP000019184">
    <property type="component" value="Unassembled WGS sequence"/>
</dbReference>
<evidence type="ECO:0000256" key="1">
    <source>
        <dbReference type="SAM" id="MobiDB-lite"/>
    </source>
</evidence>
<dbReference type="AlphaFoldDB" id="A0A7U7J6B2"/>
<dbReference type="EMBL" id="CBTK010000303">
    <property type="protein sequence ID" value="CDH47541.1"/>
    <property type="molecule type" value="Genomic_DNA"/>
</dbReference>
<protein>
    <recommendedName>
        <fullName evidence="4">CopG family transcriptional regulator</fullName>
    </recommendedName>
</protein>
<dbReference type="OrthoDB" id="574439at2"/>
<organism evidence="2 3">
    <name type="scientific">Candidatus Contendobacter odensis Run_B_J11</name>
    <dbReference type="NCBI Taxonomy" id="1400861"/>
    <lineage>
        <taxon>Bacteria</taxon>
        <taxon>Pseudomonadati</taxon>
        <taxon>Pseudomonadota</taxon>
        <taxon>Gammaproteobacteria</taxon>
        <taxon>Candidatus Competibacteraceae</taxon>
        <taxon>Candidatus Contendibacter</taxon>
    </lineage>
</organism>